<dbReference type="Pfam" id="PF10106">
    <property type="entry name" value="DUF2345"/>
    <property type="match status" value="1"/>
</dbReference>
<gene>
    <name evidence="6" type="ORF">DT99_19530</name>
</gene>
<feature type="compositionally biased region" description="Polar residues" evidence="2">
    <location>
        <begin position="250"/>
        <end position="265"/>
    </location>
</feature>
<dbReference type="Pfam" id="PF13296">
    <property type="entry name" value="T6SS_Vgr"/>
    <property type="match status" value="1"/>
</dbReference>
<dbReference type="NCBIfam" id="TIGR03361">
    <property type="entry name" value="VI_Rhs_Vgr"/>
    <property type="match status" value="1"/>
</dbReference>
<dbReference type="InterPro" id="IPR028244">
    <property type="entry name" value="T6SS_Rhs_Vgr_dom"/>
</dbReference>
<evidence type="ECO:0000259" key="4">
    <source>
        <dbReference type="Pfam" id="PF10106"/>
    </source>
</evidence>
<dbReference type="Gene3D" id="4.10.220.110">
    <property type="match status" value="1"/>
</dbReference>
<dbReference type="InterPro" id="IPR006533">
    <property type="entry name" value="T6SS_Vgr_RhsGE"/>
</dbReference>
<dbReference type="SUPFAM" id="SSF69255">
    <property type="entry name" value="gp5 N-terminal domain-like"/>
    <property type="match status" value="1"/>
</dbReference>
<dbReference type="SUPFAM" id="SSF69349">
    <property type="entry name" value="Phage fibre proteins"/>
    <property type="match status" value="1"/>
</dbReference>
<name>A0A071MNA7_9BURK</name>
<dbReference type="Gene3D" id="2.30.110.50">
    <property type="match status" value="1"/>
</dbReference>
<proteinExistence type="inferred from homology"/>
<dbReference type="SUPFAM" id="SSF69279">
    <property type="entry name" value="Phage tail proteins"/>
    <property type="match status" value="2"/>
</dbReference>
<dbReference type="InterPro" id="IPR006531">
    <property type="entry name" value="Gp5/Vgr_OB"/>
</dbReference>
<feature type="region of interest" description="Disordered" evidence="2">
    <location>
        <begin position="245"/>
        <end position="268"/>
    </location>
</feature>
<dbReference type="Gene3D" id="3.55.50.10">
    <property type="entry name" value="Baseplate protein-like domains"/>
    <property type="match status" value="1"/>
</dbReference>
<evidence type="ECO:0000259" key="3">
    <source>
        <dbReference type="Pfam" id="PF04717"/>
    </source>
</evidence>
<comment type="caution">
    <text evidence="6">The sequence shown here is derived from an EMBL/GenBank/DDBJ whole genome shotgun (WGS) entry which is preliminary data.</text>
</comment>
<evidence type="ECO:0000256" key="1">
    <source>
        <dbReference type="ARBA" id="ARBA00005558"/>
    </source>
</evidence>
<dbReference type="InterPro" id="IPR037026">
    <property type="entry name" value="Vgr_OB-fold_dom_sf"/>
</dbReference>
<accession>A0A071MNA7</accession>
<dbReference type="EMBL" id="JJOA01000015">
    <property type="protein sequence ID" value="KEA57996.1"/>
    <property type="molecule type" value="Genomic_DNA"/>
</dbReference>
<dbReference type="Pfam" id="PF05954">
    <property type="entry name" value="Phage_GPD"/>
    <property type="match status" value="1"/>
</dbReference>
<organism evidence="6">
    <name type="scientific">Burkholderia cenocepacia</name>
    <dbReference type="NCBI Taxonomy" id="95486"/>
    <lineage>
        <taxon>Bacteria</taxon>
        <taxon>Pseudomonadati</taxon>
        <taxon>Pseudomonadota</taxon>
        <taxon>Betaproteobacteria</taxon>
        <taxon>Burkholderiales</taxon>
        <taxon>Burkholderiaceae</taxon>
        <taxon>Burkholderia</taxon>
        <taxon>Burkholderia cepacia complex</taxon>
    </lineage>
</organism>
<dbReference type="OrthoDB" id="1907165at2"/>
<dbReference type="Pfam" id="PF04717">
    <property type="entry name" value="Phage_base_V"/>
    <property type="match status" value="1"/>
</dbReference>
<feature type="domain" description="Gp5/Type VI secretion system Vgr protein OB-fold" evidence="3">
    <location>
        <begin position="437"/>
        <end position="506"/>
    </location>
</feature>
<dbReference type="InterPro" id="IPR018769">
    <property type="entry name" value="VgrG2_DUF2345"/>
</dbReference>
<feature type="compositionally biased region" description="Gly residues" evidence="2">
    <location>
        <begin position="661"/>
        <end position="673"/>
    </location>
</feature>
<comment type="similarity">
    <text evidence="1">Belongs to the VgrG protein family.</text>
</comment>
<dbReference type="InterPro" id="IPR017847">
    <property type="entry name" value="T6SS_RhsGE_Vgr_subset"/>
</dbReference>
<protein>
    <submittedName>
        <fullName evidence="6">Type VI secretion protein</fullName>
    </submittedName>
</protein>
<feature type="region of interest" description="Disordered" evidence="2">
    <location>
        <begin position="654"/>
        <end position="673"/>
    </location>
</feature>
<reference evidence="6" key="1">
    <citation type="submission" date="2014-04" db="EMBL/GenBank/DDBJ databases">
        <title>In planta biocontrol of soil-borne Fusarium wilt of banana through a plant endophytic bacterium, Burkholderia cenocepacia 869T2.</title>
        <authorList>
            <person name="Ho Y.-N."/>
            <person name="Chiang H.-M."/>
            <person name="Chao C.-P."/>
            <person name="Su C.-C."/>
            <person name="Hsu H.-F."/>
            <person name="Guo C.-T."/>
            <person name="Hsieh J.-L."/>
            <person name="Huang C.-C."/>
        </authorList>
    </citation>
    <scope>NUCLEOTIDE SEQUENCE [LARGE SCALE GENOMIC DNA]</scope>
    <source>
        <strain evidence="6">869T2</strain>
    </source>
</reference>
<dbReference type="AlphaFoldDB" id="A0A071MNA7"/>
<evidence type="ECO:0000313" key="6">
    <source>
        <dbReference type="EMBL" id="KEA57996.1"/>
    </source>
</evidence>
<dbReference type="Gene3D" id="2.40.50.230">
    <property type="entry name" value="Gp5 N-terminal domain"/>
    <property type="match status" value="1"/>
</dbReference>
<sequence length="897" mass="97916">MNSQALRSALLAGPVQHERLVKLDTPLGPDVLLPHRVTGRSRLGRHFEFTVDTVSVSDNLELKKLIAQPVTLWIQQTDRSYAPHNGYVHAARRLGSDSGVTHYQIAFASFLHFLKFRRDQRIWQNRSADDIIADVLNQHPQAKGRFTFKLYQPLPSRSFCMQHEDDWNFVHRLMESEGLYGFWEQDKDGKSHRLVIVDRIDALPALSPRTVRFHHAGMGDEADTLVQFTGTRTLRSVARTTRTFDYKQPPTASNPKATHTPTIANQGDLPPQLEVYEYTGAYTYPEQSRGDHLSKIWMEEQESHAKRFHGVGGVRRMDAGRTFEFTEHPEHDKDDAGQREFAVIETAWVIVNNLPVADGSAHATFPHSLRAEVDGITQARAGDASRVRHSDGSEGFFQVSVEVQRTTIPFRSPLEHAKPPMQLQSAIVVAPQGEEVHTDELNRVKVRFHWDRLNDGDERASCWLRAATADSGNGYGAVHPHRAGEEVLVDFLGGDCDRPIVVGKLYNGATSPQWHSNGILSGYRSKEYAGAGYNQLVLDDATSQNRAHLYSSQTNAHLHLGYLIDHTGNNRGSYLGSGFDLRSDAFGAVRANRGLYVTTYPKPPASQPLDVQETQQQLVRAEGLMEAMSEVSAQHQGESLDPGHSALKQFTDATQNSVSGGTSGGRTAGGGTGSANAFKEPVMLFGSPAGIGMSTQQSAQLAADQHINLVSGQSTHVAAGKSLIASVLDRISLFAQNAGIKLFAGKGKVEVQAQADNIELTAQKALKLIAVTQSIEGAAAKEILLTSGGAYIRIADGNIEVHAPGTIDIKGAQHAFSGSTHLSQTMPTLPNSSGNYDQAFIAHWAGTDIPVANTRYQMFSNGKLLSEGVTNAAGETGLTQSHVPHDVVVKFLGKSNG</sequence>
<feature type="domain" description="Putative type VI secretion system Rhs element associated Vgr" evidence="5">
    <location>
        <begin position="526"/>
        <end position="630"/>
    </location>
</feature>
<evidence type="ECO:0000256" key="2">
    <source>
        <dbReference type="SAM" id="MobiDB-lite"/>
    </source>
</evidence>
<dbReference type="NCBIfam" id="TIGR01646">
    <property type="entry name" value="vgr_GE"/>
    <property type="match status" value="1"/>
</dbReference>
<evidence type="ECO:0000259" key="5">
    <source>
        <dbReference type="Pfam" id="PF13296"/>
    </source>
</evidence>
<feature type="domain" description="DUF2345" evidence="4">
    <location>
        <begin position="671"/>
        <end position="818"/>
    </location>
</feature>